<reference evidence="8" key="1">
    <citation type="journal article" date="2019" name="Int. J. Syst. Evol. Microbiol.">
        <title>The Global Catalogue of Microorganisms (GCM) 10K type strain sequencing project: providing services to taxonomists for standard genome sequencing and annotation.</title>
        <authorList>
            <consortium name="The Broad Institute Genomics Platform"/>
            <consortium name="The Broad Institute Genome Sequencing Center for Infectious Disease"/>
            <person name="Wu L."/>
            <person name="Ma J."/>
        </authorList>
    </citation>
    <scope>NUCLEOTIDE SEQUENCE [LARGE SCALE GENOMIC DNA]</scope>
    <source>
        <strain evidence="8">CCUG 62953</strain>
    </source>
</reference>
<evidence type="ECO:0000259" key="6">
    <source>
        <dbReference type="Pfam" id="PF04138"/>
    </source>
</evidence>
<dbReference type="EMBL" id="JBHTMU010000003">
    <property type="protein sequence ID" value="MFD1341301.1"/>
    <property type="molecule type" value="Genomic_DNA"/>
</dbReference>
<comment type="subcellular location">
    <subcellularLocation>
        <location evidence="1">Membrane</location>
        <topology evidence="1">Multi-pass membrane protein</topology>
    </subcellularLocation>
</comment>
<evidence type="ECO:0000256" key="2">
    <source>
        <dbReference type="ARBA" id="ARBA00022692"/>
    </source>
</evidence>
<evidence type="ECO:0000256" key="4">
    <source>
        <dbReference type="ARBA" id="ARBA00023136"/>
    </source>
</evidence>
<feature type="domain" description="GtrA/DPMS transmembrane" evidence="6">
    <location>
        <begin position="10"/>
        <end position="130"/>
    </location>
</feature>
<keyword evidence="4 5" id="KW-0472">Membrane</keyword>
<feature type="transmembrane region" description="Helical" evidence="5">
    <location>
        <begin position="40"/>
        <end position="58"/>
    </location>
</feature>
<proteinExistence type="predicted"/>
<gene>
    <name evidence="7" type="ORF">ACFQ4E_02605</name>
</gene>
<accession>A0ABW3ZDQ9</accession>
<evidence type="ECO:0000313" key="7">
    <source>
        <dbReference type="EMBL" id="MFD1341301.1"/>
    </source>
</evidence>
<dbReference type="Proteomes" id="UP001597135">
    <property type="component" value="Unassembled WGS sequence"/>
</dbReference>
<sequence>MSLRQNKLIRFFVASGLGALINVVSRALLGLVMAFEIAVVLAYLFAMTVTFLMNRAYVFPEGRLAARTQYLRFALVNGVSLLIVWGVSVGLLRVVFPAIGMDWHPALVAHSIGVASPAFVAYYLHKAFTFA</sequence>
<keyword evidence="8" id="KW-1185">Reference proteome</keyword>
<dbReference type="RefSeq" id="WP_386801360.1">
    <property type="nucleotide sequence ID" value="NZ_JBHTMU010000003.1"/>
</dbReference>
<evidence type="ECO:0000256" key="3">
    <source>
        <dbReference type="ARBA" id="ARBA00022989"/>
    </source>
</evidence>
<organism evidence="7 8">
    <name type="scientific">Litorisediminicola beolgyonensis</name>
    <dbReference type="NCBI Taxonomy" id="1173614"/>
    <lineage>
        <taxon>Bacteria</taxon>
        <taxon>Pseudomonadati</taxon>
        <taxon>Pseudomonadota</taxon>
        <taxon>Alphaproteobacteria</taxon>
        <taxon>Rhodobacterales</taxon>
        <taxon>Paracoccaceae</taxon>
        <taxon>Litorisediminicola</taxon>
    </lineage>
</organism>
<protein>
    <submittedName>
        <fullName evidence="7">GtrA family protein</fullName>
    </submittedName>
</protein>
<name>A0ABW3ZDQ9_9RHOB</name>
<feature type="transmembrane region" description="Helical" evidence="5">
    <location>
        <begin position="103"/>
        <end position="124"/>
    </location>
</feature>
<keyword evidence="2 5" id="KW-0812">Transmembrane</keyword>
<feature type="transmembrane region" description="Helical" evidence="5">
    <location>
        <begin position="70"/>
        <end position="91"/>
    </location>
</feature>
<keyword evidence="3 5" id="KW-1133">Transmembrane helix</keyword>
<comment type="caution">
    <text evidence="7">The sequence shown here is derived from an EMBL/GenBank/DDBJ whole genome shotgun (WGS) entry which is preliminary data.</text>
</comment>
<evidence type="ECO:0000313" key="8">
    <source>
        <dbReference type="Proteomes" id="UP001597135"/>
    </source>
</evidence>
<evidence type="ECO:0000256" key="5">
    <source>
        <dbReference type="SAM" id="Phobius"/>
    </source>
</evidence>
<dbReference type="InterPro" id="IPR007267">
    <property type="entry name" value="GtrA_DPMS_TM"/>
</dbReference>
<dbReference type="Pfam" id="PF04138">
    <property type="entry name" value="GtrA_DPMS_TM"/>
    <property type="match status" value="1"/>
</dbReference>
<evidence type="ECO:0000256" key="1">
    <source>
        <dbReference type="ARBA" id="ARBA00004141"/>
    </source>
</evidence>
<feature type="transmembrane region" description="Helical" evidence="5">
    <location>
        <begin position="12"/>
        <end position="34"/>
    </location>
</feature>